<evidence type="ECO:0000256" key="7">
    <source>
        <dbReference type="SAM" id="Phobius"/>
    </source>
</evidence>
<protein>
    <recommendedName>
        <fullName evidence="8">Threonine/serine exporter-like N-terminal domain-containing protein</fullName>
    </recommendedName>
</protein>
<keyword evidence="2" id="KW-1003">Cell membrane</keyword>
<evidence type="ECO:0000256" key="5">
    <source>
        <dbReference type="ARBA" id="ARBA00023136"/>
    </source>
</evidence>
<keyword evidence="10" id="KW-1185">Reference proteome</keyword>
<dbReference type="Proteomes" id="UP000019249">
    <property type="component" value="Unassembled WGS sequence"/>
</dbReference>
<reference evidence="9 10" key="1">
    <citation type="journal article" date="2014" name="Int. J. Syst. Evol. Microbiol.">
        <title>Listeria floridensis sp. nov., Listeria aquatica sp. nov., Listeria cornellensis sp. nov., Listeria riparia sp. nov. and Listeria grandensis sp. nov., from agricultural and natural environments.</title>
        <authorList>
            <person name="den Bakker H.C."/>
            <person name="Warchocki S."/>
            <person name="Wright E.M."/>
            <person name="Allred A.F."/>
            <person name="Ahlstrom C."/>
            <person name="Manuel C.S."/>
            <person name="Stasiewicz M.J."/>
            <person name="Burrell A."/>
            <person name="Roof S."/>
            <person name="Strawn L."/>
            <person name="Fortes E.D."/>
            <person name="Nightingale K.K."/>
            <person name="Kephart D."/>
            <person name="Wiedmann M."/>
        </authorList>
    </citation>
    <scope>NUCLEOTIDE SEQUENCE [LARGE SCALE GENOMIC DNA]</scope>
    <source>
        <strain evidence="9 10">FSL S10-1187</strain>
    </source>
</reference>
<feature type="transmembrane region" description="Helical" evidence="7">
    <location>
        <begin position="279"/>
        <end position="303"/>
    </location>
</feature>
<feature type="transmembrane region" description="Helical" evidence="7">
    <location>
        <begin position="221"/>
        <end position="242"/>
    </location>
</feature>
<evidence type="ECO:0000256" key="4">
    <source>
        <dbReference type="ARBA" id="ARBA00022989"/>
    </source>
</evidence>
<keyword evidence="3 7" id="KW-0812">Transmembrane</keyword>
<feature type="transmembrane region" description="Helical" evidence="7">
    <location>
        <begin position="175"/>
        <end position="193"/>
    </location>
</feature>
<feature type="transmembrane region" description="Helical" evidence="7">
    <location>
        <begin position="248"/>
        <end position="267"/>
    </location>
</feature>
<comment type="caution">
    <text evidence="9">The sequence shown here is derived from an EMBL/GenBank/DDBJ whole genome shotgun (WGS) entry which is preliminary data.</text>
</comment>
<evidence type="ECO:0000313" key="9">
    <source>
        <dbReference type="EMBL" id="EUJ27445.1"/>
    </source>
</evidence>
<keyword evidence="4 7" id="KW-1133">Transmembrane helix</keyword>
<dbReference type="EMBL" id="AODF01000032">
    <property type="protein sequence ID" value="EUJ27445.1"/>
    <property type="molecule type" value="Genomic_DNA"/>
</dbReference>
<evidence type="ECO:0000256" key="1">
    <source>
        <dbReference type="ARBA" id="ARBA00004651"/>
    </source>
</evidence>
<comment type="similarity">
    <text evidence="6">Belongs to the ThrE exporter (TC 2.A.79) family.</text>
</comment>
<feature type="domain" description="Threonine/serine exporter-like N-terminal" evidence="8">
    <location>
        <begin position="64"/>
        <end position="301"/>
    </location>
</feature>
<proteinExistence type="inferred from homology"/>
<evidence type="ECO:0000256" key="2">
    <source>
        <dbReference type="ARBA" id="ARBA00022475"/>
    </source>
</evidence>
<dbReference type="InterPro" id="IPR050539">
    <property type="entry name" value="ThrE_Dicarb/AminoAcid_Exp"/>
</dbReference>
<keyword evidence="5 7" id="KW-0472">Membrane</keyword>
<accession>A0ABN0RCP5</accession>
<dbReference type="Pfam" id="PF06738">
    <property type="entry name" value="ThrE"/>
    <property type="match status" value="1"/>
</dbReference>
<sequence length="304" mass="33898">MKNLTKNQKKRQISPSKNWIWKDHLETGFSKRILTQCTMPTYNNEEGKGRAYLTSESHSFIIQTALLTGKILLENGAETARVEDTMERIMRKSLGVQAAKSYYTYVTLSGVFVKTGLEENSFLRIDSRGYNLEKVVKVNQISRDFTEDKISLAEMKTNLEAIDYDDRKDAMWKQLLFTGLLSGSIVLIFGGSFDDVPSSIVGGIAAYFIFQKLTNLADYPFIFEFLSTFAGGLCGYFVNQLVGSEINLTMIGTVVPLVPGIGITNAIRDLMARHYISGIIRLFESLFIAAALGCGVALVILLFN</sequence>
<gene>
    <name evidence="9" type="ORF">MFLO_13328</name>
</gene>
<evidence type="ECO:0000256" key="3">
    <source>
        <dbReference type="ARBA" id="ARBA00022692"/>
    </source>
</evidence>
<comment type="subcellular location">
    <subcellularLocation>
        <location evidence="1">Cell membrane</location>
        <topology evidence="1">Multi-pass membrane protein</topology>
    </subcellularLocation>
</comment>
<dbReference type="PANTHER" id="PTHR34390:SF2">
    <property type="entry name" value="SUCCINATE TRANSPORTER SUBUNIT YJJP-RELATED"/>
    <property type="match status" value="1"/>
</dbReference>
<dbReference type="PANTHER" id="PTHR34390">
    <property type="entry name" value="UPF0442 PROTEIN YJJB-RELATED"/>
    <property type="match status" value="1"/>
</dbReference>
<evidence type="ECO:0000259" key="8">
    <source>
        <dbReference type="Pfam" id="PF06738"/>
    </source>
</evidence>
<dbReference type="InterPro" id="IPR010619">
    <property type="entry name" value="ThrE-like_N"/>
</dbReference>
<evidence type="ECO:0000256" key="6">
    <source>
        <dbReference type="ARBA" id="ARBA00034125"/>
    </source>
</evidence>
<name>A0ABN0RCP5_9LIST</name>
<organism evidence="9 10">
    <name type="scientific">Listeria floridensis FSL S10-1187</name>
    <dbReference type="NCBI Taxonomy" id="1265817"/>
    <lineage>
        <taxon>Bacteria</taxon>
        <taxon>Bacillati</taxon>
        <taxon>Bacillota</taxon>
        <taxon>Bacilli</taxon>
        <taxon>Bacillales</taxon>
        <taxon>Listeriaceae</taxon>
        <taxon>Listeria</taxon>
    </lineage>
</organism>
<evidence type="ECO:0000313" key="10">
    <source>
        <dbReference type="Proteomes" id="UP000019249"/>
    </source>
</evidence>